<name>A0A235B1Z3_9BACL</name>
<dbReference type="EMBL" id="NOWF01000198">
    <property type="protein sequence ID" value="OYD05969.1"/>
    <property type="molecule type" value="Genomic_DNA"/>
</dbReference>
<organism evidence="1 2">
    <name type="scientific">Paludifilum halophilum</name>
    <dbReference type="NCBI Taxonomy" id="1642702"/>
    <lineage>
        <taxon>Bacteria</taxon>
        <taxon>Bacillati</taxon>
        <taxon>Bacillota</taxon>
        <taxon>Bacilli</taxon>
        <taxon>Bacillales</taxon>
        <taxon>Thermoactinomycetaceae</taxon>
        <taxon>Paludifilum</taxon>
    </lineage>
</organism>
<dbReference type="Proteomes" id="UP000215459">
    <property type="component" value="Unassembled WGS sequence"/>
</dbReference>
<dbReference type="AlphaFoldDB" id="A0A235B1Z3"/>
<gene>
    <name evidence="1" type="ORF">CHM34_18835</name>
</gene>
<comment type="caution">
    <text evidence="1">The sequence shown here is derived from an EMBL/GenBank/DDBJ whole genome shotgun (WGS) entry which is preliminary data.</text>
</comment>
<keyword evidence="2" id="KW-1185">Reference proteome</keyword>
<sequence>MKAGDQLLTVDLKQIEDAGLSTITPVIITSAPEKIVTPTKAATMDDIILEN</sequence>
<dbReference type="SUPFAM" id="SSF51261">
    <property type="entry name" value="Duplicated hybrid motif"/>
    <property type="match status" value="1"/>
</dbReference>
<proteinExistence type="predicted"/>
<evidence type="ECO:0000313" key="1">
    <source>
        <dbReference type="EMBL" id="OYD05969.1"/>
    </source>
</evidence>
<accession>A0A235B1Z3</accession>
<dbReference type="InterPro" id="IPR011055">
    <property type="entry name" value="Dup_hybrid_motif"/>
</dbReference>
<evidence type="ECO:0000313" key="2">
    <source>
        <dbReference type="Proteomes" id="UP000215459"/>
    </source>
</evidence>
<dbReference type="Gene3D" id="2.70.70.10">
    <property type="entry name" value="Glucose Permease (Domain IIA)"/>
    <property type="match status" value="1"/>
</dbReference>
<evidence type="ECO:0008006" key="3">
    <source>
        <dbReference type="Google" id="ProtNLM"/>
    </source>
</evidence>
<dbReference type="RefSeq" id="WP_094266069.1">
    <property type="nucleotide sequence ID" value="NZ_NOWF01000198.1"/>
</dbReference>
<reference evidence="1 2" key="1">
    <citation type="submission" date="2017-07" db="EMBL/GenBank/DDBJ databases">
        <title>The genome sequence of Paludifilum halophilum highlights mechanisms for microbial adaptation to high salt environemnts.</title>
        <authorList>
            <person name="Belbahri L."/>
        </authorList>
    </citation>
    <scope>NUCLEOTIDE SEQUENCE [LARGE SCALE GENOMIC DNA]</scope>
    <source>
        <strain evidence="1 2">DSM 102817</strain>
    </source>
</reference>
<protein>
    <recommendedName>
        <fullName evidence="3">PTS EIIA type-1 domain-containing protein</fullName>
    </recommendedName>
</protein>